<evidence type="ECO:0000256" key="1">
    <source>
        <dbReference type="SAM" id="Phobius"/>
    </source>
</evidence>
<gene>
    <name evidence="2" type="ORF">ET33_32060</name>
</gene>
<protein>
    <submittedName>
        <fullName evidence="2">Uncharacterized protein</fullName>
    </submittedName>
</protein>
<evidence type="ECO:0000313" key="2">
    <source>
        <dbReference type="EMBL" id="KEQ26486.1"/>
    </source>
</evidence>
<proteinExistence type="predicted"/>
<name>A0A081P713_9BACL</name>
<reference evidence="2 3" key="1">
    <citation type="submission" date="2014-06" db="EMBL/GenBank/DDBJ databases">
        <title>Draft genome sequence of Paenibacillus sp. MSt1.</title>
        <authorList>
            <person name="Aw Y.K."/>
            <person name="Ong K.S."/>
            <person name="Gan H.M."/>
            <person name="Lee S.M."/>
        </authorList>
    </citation>
    <scope>NUCLEOTIDE SEQUENCE [LARGE SCALE GENOMIC DNA]</scope>
    <source>
        <strain evidence="2 3">MSt1</strain>
    </source>
</reference>
<comment type="caution">
    <text evidence="2">The sequence shown here is derived from an EMBL/GenBank/DDBJ whole genome shotgun (WGS) entry which is preliminary data.</text>
</comment>
<evidence type="ECO:0000313" key="3">
    <source>
        <dbReference type="Proteomes" id="UP000028123"/>
    </source>
</evidence>
<dbReference type="InterPro" id="IPR031841">
    <property type="entry name" value="Endopep_inhib"/>
</dbReference>
<dbReference type="Gene3D" id="3.10.450.420">
    <property type="match status" value="1"/>
</dbReference>
<dbReference type="AlphaFoldDB" id="A0A081P713"/>
<keyword evidence="1" id="KW-0472">Membrane</keyword>
<dbReference type="RefSeq" id="WP_036679095.1">
    <property type="nucleotide sequence ID" value="NZ_JNVM01000006.1"/>
</dbReference>
<feature type="transmembrane region" description="Helical" evidence="1">
    <location>
        <begin position="12"/>
        <end position="36"/>
    </location>
</feature>
<keyword evidence="1" id="KW-1133">Transmembrane helix</keyword>
<sequence length="568" mass="64182">MEIEYDSIIVGFVIGIAMVGDRLKVIVICLMLMLVLGACENSPDSQPGSSKKAASSSNAVLTSSEQKIVVDRYRKGSFSPQFFNFRDFEVTIDKAMSNQILKQKVSHEELRKVYASCFAGNYYPEGKLALGLCLYKGKPILLMLDFSQEAKTQLPSTQMIYYKLPEELSNRSQIMNICDAKFQIIDPVNQYSLDVWFDGKARTTAPMGDLYKSALHKVSANVPLEHYHMLLGYIDRANNPFALIRDDVNNVYLLGMSKALSEKHVQVIGNYGDWVTMSGYSETINRDTREQRELIYLLQINQQKQLMRKISLAENKVIYQKSISDLGIEGEIRKVIKNPDHPSLLILAEHTDRNMIYTIQEDFAAIEKREVAKKTTDLWTFTGKGQTMKAVIFQPYSEEPFAVVSKRIDPNTPDNLPDDLIKSLVTEAANRYFHTKEGGALPNAKCDDRIITVNGKGGYQFFCEPLDTMDKLKAYLSEVFTDEIVDQLIAELNLVIVDNKIAMQTLGVVGGSDWEHATFKMIKREGNFYSYECTVPIAGSDDSELRRMVLFKDPKTGWKVASDPGQLK</sequence>
<dbReference type="InterPro" id="IPR053749">
    <property type="entry name" value="TA_system-associated_sf"/>
</dbReference>
<organism evidence="2 3">
    <name type="scientific">Paenibacillus tyrfis</name>
    <dbReference type="NCBI Taxonomy" id="1501230"/>
    <lineage>
        <taxon>Bacteria</taxon>
        <taxon>Bacillati</taxon>
        <taxon>Bacillota</taxon>
        <taxon>Bacilli</taxon>
        <taxon>Bacillales</taxon>
        <taxon>Paenibacillaceae</taxon>
        <taxon>Paenibacillus</taxon>
    </lineage>
</organism>
<dbReference type="EMBL" id="JNVM01000006">
    <property type="protein sequence ID" value="KEQ26486.1"/>
    <property type="molecule type" value="Genomic_DNA"/>
</dbReference>
<dbReference type="OrthoDB" id="2814503at2"/>
<keyword evidence="3" id="KW-1185">Reference proteome</keyword>
<dbReference type="Proteomes" id="UP000028123">
    <property type="component" value="Unassembled WGS sequence"/>
</dbReference>
<dbReference type="Pfam" id="PF16800">
    <property type="entry name" value="Endopep_inhib"/>
    <property type="match status" value="1"/>
</dbReference>
<accession>A0A081P713</accession>
<keyword evidence="1" id="KW-0812">Transmembrane</keyword>